<dbReference type="InterPro" id="IPR023198">
    <property type="entry name" value="PGP-like_dom2"/>
</dbReference>
<keyword evidence="1" id="KW-0378">Hydrolase</keyword>
<evidence type="ECO:0000313" key="2">
    <source>
        <dbReference type="Proteomes" id="UP000178485"/>
    </source>
</evidence>
<evidence type="ECO:0000313" key="1">
    <source>
        <dbReference type="EMBL" id="SCM56359.1"/>
    </source>
</evidence>
<dbReference type="PANTHER" id="PTHR43481:SF4">
    <property type="entry name" value="GLYCEROL-1-PHOSPHATE PHOSPHOHYDROLASE 1-RELATED"/>
    <property type="match status" value="1"/>
</dbReference>
<protein>
    <submittedName>
        <fullName evidence="1">Phosphorylated carbohydrates phosphatase TM_1254</fullName>
        <ecNumber evidence="1">3.1.3.-</ecNumber>
    </submittedName>
</protein>
<organism evidence="1 2">
    <name type="scientific">Petrimonas mucosa</name>
    <dbReference type="NCBI Taxonomy" id="1642646"/>
    <lineage>
        <taxon>Bacteria</taxon>
        <taxon>Pseudomonadati</taxon>
        <taxon>Bacteroidota</taxon>
        <taxon>Bacteroidia</taxon>
        <taxon>Bacteroidales</taxon>
        <taxon>Dysgonomonadaceae</taxon>
        <taxon>Petrimonas</taxon>
    </lineage>
</organism>
<dbReference type="PANTHER" id="PTHR43481">
    <property type="entry name" value="FRUCTOSE-1-PHOSPHATE PHOSPHATASE"/>
    <property type="match status" value="1"/>
</dbReference>
<dbReference type="SFLD" id="SFLDG01129">
    <property type="entry name" value="C1.5:_HAD__Beta-PGM__Phosphata"/>
    <property type="match status" value="1"/>
</dbReference>
<name>A0A1G4G5B4_9BACT</name>
<dbReference type="GO" id="GO:0050308">
    <property type="term" value="F:sugar-phosphatase activity"/>
    <property type="evidence" value="ECO:0007669"/>
    <property type="project" value="TreeGrafter"/>
</dbReference>
<keyword evidence="2" id="KW-1185">Reference proteome</keyword>
<dbReference type="EC" id="3.1.3.-" evidence="1"/>
<dbReference type="Proteomes" id="UP000178485">
    <property type="component" value="Chromosome i"/>
</dbReference>
<dbReference type="SFLD" id="SFLDG01135">
    <property type="entry name" value="C1.5.6:_HAD__Beta-PGM__Phospha"/>
    <property type="match status" value="1"/>
</dbReference>
<dbReference type="EMBL" id="LT608328">
    <property type="protein sequence ID" value="SCM56359.1"/>
    <property type="molecule type" value="Genomic_DNA"/>
</dbReference>
<dbReference type="InterPro" id="IPR036412">
    <property type="entry name" value="HAD-like_sf"/>
</dbReference>
<dbReference type="InterPro" id="IPR051806">
    <property type="entry name" value="HAD-like_SPP"/>
</dbReference>
<dbReference type="SFLD" id="SFLDS00003">
    <property type="entry name" value="Haloacid_Dehalogenase"/>
    <property type="match status" value="1"/>
</dbReference>
<dbReference type="STRING" id="1642646.ING2E5A_0841"/>
<dbReference type="InterPro" id="IPR006439">
    <property type="entry name" value="HAD-SF_hydro_IA"/>
</dbReference>
<dbReference type="Gene3D" id="1.10.150.240">
    <property type="entry name" value="Putative phosphatase, domain 2"/>
    <property type="match status" value="1"/>
</dbReference>
<dbReference type="AlphaFoldDB" id="A0A1G4G5B4"/>
<gene>
    <name evidence="1" type="ORF">ING2E5A_0841</name>
</gene>
<dbReference type="SUPFAM" id="SSF56784">
    <property type="entry name" value="HAD-like"/>
    <property type="match status" value="1"/>
</dbReference>
<dbReference type="InterPro" id="IPR023214">
    <property type="entry name" value="HAD_sf"/>
</dbReference>
<accession>A0A1G4G5B4</accession>
<dbReference type="KEGG" id="pmuc:ING2E5A_0841"/>
<proteinExistence type="predicted"/>
<dbReference type="Gene3D" id="3.40.50.1000">
    <property type="entry name" value="HAD superfamily/HAD-like"/>
    <property type="match status" value="1"/>
</dbReference>
<reference evidence="1 2" key="1">
    <citation type="submission" date="2016-08" db="EMBL/GenBank/DDBJ databases">
        <authorList>
            <person name="Seilhamer J.J."/>
        </authorList>
    </citation>
    <scope>NUCLEOTIDE SEQUENCE [LARGE SCALE GENOMIC DNA]</scope>
    <source>
        <strain evidence="1">ING2-E5A</strain>
    </source>
</reference>
<dbReference type="RefSeq" id="WP_071136301.1">
    <property type="nucleotide sequence ID" value="NZ_DUQN01000031.1"/>
</dbReference>
<dbReference type="Pfam" id="PF00702">
    <property type="entry name" value="Hydrolase"/>
    <property type="match status" value="1"/>
</dbReference>
<dbReference type="PRINTS" id="PR00413">
    <property type="entry name" value="HADHALOGNASE"/>
</dbReference>
<sequence>MKEQFQDYLKANNYTGFELKAILFDMDGVLYNSMPAHARSWRQTIEELGLRTDSEEFYLHEGRTGASTIHIIFQRNFGRDATEEEIRRIYERKSELFVKYNTGETIPGAREILNFVKSSGLKPVLVTGSGQPSLLDRLDQDFPGIFTPETMVTAFDVKIGKPHPEPFLMGLQKGGNLSPNQALVVENAPLGTEAATSAGIFTICVNTGPLSDNILTDAGAKLVFHSMQELMERFPEILKITSLI</sequence>